<evidence type="ECO:0000256" key="1">
    <source>
        <dbReference type="SAM" id="Phobius"/>
    </source>
</evidence>
<feature type="transmembrane region" description="Helical" evidence="1">
    <location>
        <begin position="65"/>
        <end position="83"/>
    </location>
</feature>
<sequence length="109" mass="11715">MDIRMSFLWLILGTAVVTVLPRVLPLILLSKAQLPQLALRWLNYIPVAVLAALLGAELLLDEGRFAPHIGGLMAAALTIIAAAITRSLLAAVTVGILAMALLRWLWPAL</sequence>
<dbReference type="EMBL" id="JAUQTB010000007">
    <property type="protein sequence ID" value="MDO7907388.1"/>
    <property type="molecule type" value="Genomic_DNA"/>
</dbReference>
<gene>
    <name evidence="2" type="ORF">Q5741_13325</name>
</gene>
<feature type="transmembrane region" description="Helical" evidence="1">
    <location>
        <begin position="6"/>
        <end position="29"/>
    </location>
</feature>
<protein>
    <submittedName>
        <fullName evidence="2">AzlD domain-containing protein</fullName>
    </submittedName>
</protein>
<keyword evidence="1" id="KW-0472">Membrane</keyword>
<organism evidence="2 3">
    <name type="scientific">Paenibacillus lacisoli</name>
    <dbReference type="NCBI Taxonomy" id="3064525"/>
    <lineage>
        <taxon>Bacteria</taxon>
        <taxon>Bacillati</taxon>
        <taxon>Bacillota</taxon>
        <taxon>Bacilli</taxon>
        <taxon>Bacillales</taxon>
        <taxon>Paenibacillaceae</taxon>
        <taxon>Paenibacillus</taxon>
    </lineage>
</organism>
<name>A0ABT9CFN9_9BACL</name>
<dbReference type="InterPro" id="IPR008407">
    <property type="entry name" value="Brnchd-chn_aa_trnsp_AzlD"/>
</dbReference>
<keyword evidence="3" id="KW-1185">Reference proteome</keyword>
<feature type="transmembrane region" description="Helical" evidence="1">
    <location>
        <begin position="41"/>
        <end position="59"/>
    </location>
</feature>
<evidence type="ECO:0000313" key="3">
    <source>
        <dbReference type="Proteomes" id="UP001240171"/>
    </source>
</evidence>
<evidence type="ECO:0000313" key="2">
    <source>
        <dbReference type="EMBL" id="MDO7907388.1"/>
    </source>
</evidence>
<reference evidence="2 3" key="1">
    <citation type="submission" date="2023-07" db="EMBL/GenBank/DDBJ databases">
        <title>Paenibacillus sp. JX-17 nov. isolated from soil.</title>
        <authorList>
            <person name="Wan Y."/>
            <person name="Liu B."/>
        </authorList>
    </citation>
    <scope>NUCLEOTIDE SEQUENCE [LARGE SCALE GENOMIC DNA]</scope>
    <source>
        <strain evidence="2 3">JX-17</strain>
    </source>
</reference>
<dbReference type="RefSeq" id="WP_305024599.1">
    <property type="nucleotide sequence ID" value="NZ_JAUQTB010000007.1"/>
</dbReference>
<proteinExistence type="predicted"/>
<keyword evidence="1" id="KW-1133">Transmembrane helix</keyword>
<comment type="caution">
    <text evidence="2">The sequence shown here is derived from an EMBL/GenBank/DDBJ whole genome shotgun (WGS) entry which is preliminary data.</text>
</comment>
<feature type="transmembrane region" description="Helical" evidence="1">
    <location>
        <begin position="88"/>
        <end position="106"/>
    </location>
</feature>
<dbReference type="Proteomes" id="UP001240171">
    <property type="component" value="Unassembled WGS sequence"/>
</dbReference>
<keyword evidence="1" id="KW-0812">Transmembrane</keyword>
<dbReference type="Pfam" id="PF05437">
    <property type="entry name" value="AzlD"/>
    <property type="match status" value="1"/>
</dbReference>
<accession>A0ABT9CFN9</accession>